<gene>
    <name evidence="1" type="ordered locus">MTR_7g102910</name>
</gene>
<proteinExistence type="predicted"/>
<dbReference type="HOGENOM" id="CLU_2530945_0_0_1"/>
<evidence type="ECO:0000313" key="3">
    <source>
        <dbReference type="Proteomes" id="UP000002051"/>
    </source>
</evidence>
<reference evidence="1 3" key="2">
    <citation type="journal article" date="2014" name="BMC Genomics">
        <title>An improved genome release (version Mt4.0) for the model legume Medicago truncatula.</title>
        <authorList>
            <person name="Tang H."/>
            <person name="Krishnakumar V."/>
            <person name="Bidwell S."/>
            <person name="Rosen B."/>
            <person name="Chan A."/>
            <person name="Zhou S."/>
            <person name="Gentzbittel L."/>
            <person name="Childs K.L."/>
            <person name="Yandell M."/>
            <person name="Gundlach H."/>
            <person name="Mayer K.F."/>
            <person name="Schwartz D.C."/>
            <person name="Town C.D."/>
        </authorList>
    </citation>
    <scope>GENOME REANNOTATION</scope>
    <source>
        <strain evidence="1">A17</strain>
        <strain evidence="2 3">cv. Jemalong A17</strain>
    </source>
</reference>
<dbReference type="Proteomes" id="UP000002051">
    <property type="component" value="Unassembled WGS sequence"/>
</dbReference>
<keyword evidence="3" id="KW-1185">Reference proteome</keyword>
<evidence type="ECO:0000313" key="2">
    <source>
        <dbReference type="EnsemblPlants" id="KEH24044"/>
    </source>
</evidence>
<reference evidence="1 3" key="1">
    <citation type="journal article" date="2011" name="Nature">
        <title>The Medicago genome provides insight into the evolution of rhizobial symbioses.</title>
        <authorList>
            <person name="Young N.D."/>
            <person name="Debelle F."/>
            <person name="Oldroyd G.E."/>
            <person name="Geurts R."/>
            <person name="Cannon S.B."/>
            <person name="Udvardi M.K."/>
            <person name="Benedito V.A."/>
            <person name="Mayer K.F."/>
            <person name="Gouzy J."/>
            <person name="Schoof H."/>
            <person name="Van de Peer Y."/>
            <person name="Proost S."/>
            <person name="Cook D.R."/>
            <person name="Meyers B.C."/>
            <person name="Spannagl M."/>
            <person name="Cheung F."/>
            <person name="De Mita S."/>
            <person name="Krishnakumar V."/>
            <person name="Gundlach H."/>
            <person name="Zhou S."/>
            <person name="Mudge J."/>
            <person name="Bharti A.K."/>
            <person name="Murray J.D."/>
            <person name="Naoumkina M.A."/>
            <person name="Rosen B."/>
            <person name="Silverstein K.A."/>
            <person name="Tang H."/>
            <person name="Rombauts S."/>
            <person name="Zhao P.X."/>
            <person name="Zhou P."/>
            <person name="Barbe V."/>
            <person name="Bardou P."/>
            <person name="Bechner M."/>
            <person name="Bellec A."/>
            <person name="Berger A."/>
            <person name="Berges H."/>
            <person name="Bidwell S."/>
            <person name="Bisseling T."/>
            <person name="Choisne N."/>
            <person name="Couloux A."/>
            <person name="Denny R."/>
            <person name="Deshpande S."/>
            <person name="Dai X."/>
            <person name="Doyle J.J."/>
            <person name="Dudez A.M."/>
            <person name="Farmer A.D."/>
            <person name="Fouteau S."/>
            <person name="Franken C."/>
            <person name="Gibelin C."/>
            <person name="Gish J."/>
            <person name="Goldstein S."/>
            <person name="Gonzalez A.J."/>
            <person name="Green P.J."/>
            <person name="Hallab A."/>
            <person name="Hartog M."/>
            <person name="Hua A."/>
            <person name="Humphray S.J."/>
            <person name="Jeong D.H."/>
            <person name="Jing Y."/>
            <person name="Jocker A."/>
            <person name="Kenton S.M."/>
            <person name="Kim D.J."/>
            <person name="Klee K."/>
            <person name="Lai H."/>
            <person name="Lang C."/>
            <person name="Lin S."/>
            <person name="Macmil S.L."/>
            <person name="Magdelenat G."/>
            <person name="Matthews L."/>
            <person name="McCorrison J."/>
            <person name="Monaghan E.L."/>
            <person name="Mun J.H."/>
            <person name="Najar F.Z."/>
            <person name="Nicholson C."/>
            <person name="Noirot C."/>
            <person name="O'Bleness M."/>
            <person name="Paule C.R."/>
            <person name="Poulain J."/>
            <person name="Prion F."/>
            <person name="Qin B."/>
            <person name="Qu C."/>
            <person name="Retzel E.F."/>
            <person name="Riddle C."/>
            <person name="Sallet E."/>
            <person name="Samain S."/>
            <person name="Samson N."/>
            <person name="Sanders I."/>
            <person name="Saurat O."/>
            <person name="Scarpelli C."/>
            <person name="Schiex T."/>
            <person name="Segurens B."/>
            <person name="Severin A.J."/>
            <person name="Sherrier D.J."/>
            <person name="Shi R."/>
            <person name="Sims S."/>
            <person name="Singer S.R."/>
            <person name="Sinharoy S."/>
            <person name="Sterck L."/>
            <person name="Viollet A."/>
            <person name="Wang B.B."/>
            <person name="Wang K."/>
            <person name="Wang M."/>
            <person name="Wang X."/>
            <person name="Warfsmann J."/>
            <person name="Weissenbach J."/>
            <person name="White D.D."/>
            <person name="White J.D."/>
            <person name="Wiley G.B."/>
            <person name="Wincker P."/>
            <person name="Xing Y."/>
            <person name="Yang L."/>
            <person name="Yao Z."/>
            <person name="Ying F."/>
            <person name="Zhai J."/>
            <person name="Zhou L."/>
            <person name="Zuber A."/>
            <person name="Denarie J."/>
            <person name="Dixon R.A."/>
            <person name="May G.D."/>
            <person name="Schwartz D.C."/>
            <person name="Rogers J."/>
            <person name="Quetier F."/>
            <person name="Town C.D."/>
            <person name="Roe B.A."/>
        </authorList>
    </citation>
    <scope>NUCLEOTIDE SEQUENCE [LARGE SCALE GENOMIC DNA]</scope>
    <source>
        <strain evidence="1">A17</strain>
        <strain evidence="2 3">cv. Jemalong A17</strain>
    </source>
</reference>
<dbReference type="EnsemblPlants" id="KEH24044">
    <property type="protein sequence ID" value="KEH24044"/>
    <property type="gene ID" value="MTR_7g102910"/>
</dbReference>
<evidence type="ECO:0000313" key="1">
    <source>
        <dbReference type="EMBL" id="KEH24044.1"/>
    </source>
</evidence>
<dbReference type="AlphaFoldDB" id="A0A072U2Y0"/>
<accession>A0A072U2Y0</accession>
<name>A0A072U2Y0_MEDTR</name>
<protein>
    <submittedName>
        <fullName evidence="1 2">Uncharacterized protein</fullName>
    </submittedName>
</protein>
<reference evidence="2" key="3">
    <citation type="submission" date="2015-04" db="UniProtKB">
        <authorList>
            <consortium name="EnsemblPlants"/>
        </authorList>
    </citation>
    <scope>IDENTIFICATION</scope>
    <source>
        <strain evidence="2">cv. Jemalong A17</strain>
    </source>
</reference>
<organism evidence="1 3">
    <name type="scientific">Medicago truncatula</name>
    <name type="common">Barrel medic</name>
    <name type="synonym">Medicago tribuloides</name>
    <dbReference type="NCBI Taxonomy" id="3880"/>
    <lineage>
        <taxon>Eukaryota</taxon>
        <taxon>Viridiplantae</taxon>
        <taxon>Streptophyta</taxon>
        <taxon>Embryophyta</taxon>
        <taxon>Tracheophyta</taxon>
        <taxon>Spermatophyta</taxon>
        <taxon>Magnoliopsida</taxon>
        <taxon>eudicotyledons</taxon>
        <taxon>Gunneridae</taxon>
        <taxon>Pentapetalae</taxon>
        <taxon>rosids</taxon>
        <taxon>fabids</taxon>
        <taxon>Fabales</taxon>
        <taxon>Fabaceae</taxon>
        <taxon>Papilionoideae</taxon>
        <taxon>50 kb inversion clade</taxon>
        <taxon>NPAAA clade</taxon>
        <taxon>Hologalegina</taxon>
        <taxon>IRL clade</taxon>
        <taxon>Trifolieae</taxon>
        <taxon>Medicago</taxon>
    </lineage>
</organism>
<dbReference type="EMBL" id="CM001223">
    <property type="protein sequence ID" value="KEH24044.1"/>
    <property type="molecule type" value="Genomic_DNA"/>
</dbReference>
<sequence length="84" mass="9611">MVTNDPNQGLVLTVRGSHRGHGMIPNFTILIQLVEFYLLPKLESYNNSQQQLADRFKVSVNPIINSEIFSMFKITANMELNFLL</sequence>